<dbReference type="GO" id="GO:0016263">
    <property type="term" value="F:glycoprotein-N-acetylgalactosamine 3-beta-galactosyltransferase activity"/>
    <property type="evidence" value="ECO:0007669"/>
    <property type="project" value="UniProtKB-EC"/>
</dbReference>
<dbReference type="EC" id="2.4.1.122" evidence="4"/>
<dbReference type="Proteomes" id="UP000193685">
    <property type="component" value="Unassembled WGS sequence"/>
</dbReference>
<keyword evidence="11" id="KW-0472">Membrane</keyword>
<dbReference type="InterPro" id="IPR003378">
    <property type="entry name" value="Fringe-like_glycosylTrfase"/>
</dbReference>
<keyword evidence="9" id="KW-0735">Signal-anchor</keyword>
<keyword evidence="8" id="KW-0547">Nucleotide-binding</keyword>
<reference evidence="14 15" key="1">
    <citation type="submission" date="2016-07" db="EMBL/GenBank/DDBJ databases">
        <title>Pervasive Adenine N6-methylation of Active Genes in Fungi.</title>
        <authorList>
            <consortium name="DOE Joint Genome Institute"/>
            <person name="Mondo S.J."/>
            <person name="Dannebaum R.O."/>
            <person name="Kuo R.C."/>
            <person name="Labutti K."/>
            <person name="Haridas S."/>
            <person name="Kuo A."/>
            <person name="Salamov A."/>
            <person name="Ahrendt S.R."/>
            <person name="Lipzen A."/>
            <person name="Sullivan W."/>
            <person name="Andreopoulos W.B."/>
            <person name="Clum A."/>
            <person name="Lindquist E."/>
            <person name="Daum C."/>
            <person name="Ramamoorthy G.K."/>
            <person name="Gryganskyi A."/>
            <person name="Culley D."/>
            <person name="Magnuson J.K."/>
            <person name="James T.Y."/>
            <person name="O'Malley M.A."/>
            <person name="Stajich J.E."/>
            <person name="Spatafora J.W."/>
            <person name="Visel A."/>
            <person name="Grigoriev I.V."/>
        </authorList>
    </citation>
    <scope>NUCLEOTIDE SEQUENCE [LARGE SCALE GENOMIC DNA]</scope>
    <source>
        <strain evidence="14 15">12-1054</strain>
    </source>
</reference>
<evidence type="ECO:0000256" key="11">
    <source>
        <dbReference type="ARBA" id="ARBA00023136"/>
    </source>
</evidence>
<accession>A0A1Y2FBT8</accession>
<evidence type="ECO:0000256" key="5">
    <source>
        <dbReference type="ARBA" id="ARBA00022676"/>
    </source>
</evidence>
<dbReference type="PANTHER" id="PTHR23033">
    <property type="entry name" value="BETA1,3-GALACTOSYLTRANSFERASE"/>
    <property type="match status" value="1"/>
</dbReference>
<evidence type="ECO:0000256" key="6">
    <source>
        <dbReference type="ARBA" id="ARBA00022679"/>
    </source>
</evidence>
<proteinExistence type="inferred from homology"/>
<dbReference type="OrthoDB" id="414175at2759"/>
<evidence type="ECO:0000259" key="13">
    <source>
        <dbReference type="Pfam" id="PF02434"/>
    </source>
</evidence>
<evidence type="ECO:0000256" key="2">
    <source>
        <dbReference type="ARBA" id="ARBA00004922"/>
    </source>
</evidence>
<sequence length="630" mass="71605">MVMSRRRLIALIAAFSVSLLVFLFTSDYTETAYEDWQPDLSSISGSGSSDKQAARAASSDVIVPSAAAVVAVVATPLAVNPDAIQSPEPVTRAAAEAERLAKEELERARTIEQKQETVPKPIETTAKQEDDASEMVKRPDGHIVKLSEEQDSEKSTASFMDSEAAAAEEMKKEEARRTAEAQRKEELRKADEARQVEERKKAEEAAKIEAARVAQEQKELAWEAAETGKQWGKYEDIAVIIRTGFQVQKRLEGPLSTYLKDRKDNTLAIFSDRESEVLGRKVYDTIKPFFDKNPETYNGTNMQEIYNTIQAMNSDGSEVIPGEHNQGWKLDIMKQTMSADMGYQMLHKNRKFKWWAIIDDDTYLHLPTISAELAKVNHSEAHYFGSPTWCGGTHFAHGGSGIVLSAKAMSDMFENRTLADRMHANGLNTPYGDHNLAVYLKEIDIPYENQFRHSFHGDPLEEVRFKLEQVCAPLFTLHHLQEAAMKATHEIVFRDRLVRFWDVLDAVADFKDMSLWYKEDHSYNLWVKDKLNLESEVGKDSDKVPEISEKMPVVKIDSKHEEKERPKLCENLCHSGEMSKGCITWSYVPETRDCYMADWFMLNTGRPRKGVISGILAERLSEWRRAPCYW</sequence>
<protein>
    <recommendedName>
        <fullName evidence="4">N-acetylgalactosaminide beta-1,3-galactosyltransferase</fullName>
        <ecNumber evidence="4">2.4.1.122</ecNumber>
    </recommendedName>
</protein>
<name>A0A1Y2FBT8_PROLT</name>
<feature type="region of interest" description="Disordered" evidence="12">
    <location>
        <begin position="126"/>
        <end position="195"/>
    </location>
</feature>
<evidence type="ECO:0000256" key="3">
    <source>
        <dbReference type="ARBA" id="ARBA00006462"/>
    </source>
</evidence>
<evidence type="ECO:0000256" key="12">
    <source>
        <dbReference type="SAM" id="MobiDB-lite"/>
    </source>
</evidence>
<keyword evidence="7" id="KW-0812">Transmembrane</keyword>
<dbReference type="EMBL" id="MCFI01000011">
    <property type="protein sequence ID" value="ORY81389.1"/>
    <property type="molecule type" value="Genomic_DNA"/>
</dbReference>
<evidence type="ECO:0000256" key="4">
    <source>
        <dbReference type="ARBA" id="ARBA00012557"/>
    </source>
</evidence>
<dbReference type="GeneID" id="63788891"/>
<evidence type="ECO:0000256" key="1">
    <source>
        <dbReference type="ARBA" id="ARBA00004606"/>
    </source>
</evidence>
<dbReference type="STRING" id="56484.A0A1Y2FBT8"/>
<evidence type="ECO:0000256" key="9">
    <source>
        <dbReference type="ARBA" id="ARBA00022968"/>
    </source>
</evidence>
<feature type="domain" description="Fringe-like glycosyltransferase" evidence="13">
    <location>
        <begin position="335"/>
        <end position="412"/>
    </location>
</feature>
<evidence type="ECO:0000256" key="8">
    <source>
        <dbReference type="ARBA" id="ARBA00022741"/>
    </source>
</evidence>
<dbReference type="AlphaFoldDB" id="A0A1Y2FBT8"/>
<comment type="similarity">
    <text evidence="3">Belongs to the glycosyltransferase 31 family. Beta3-Gal-T subfamily.</text>
</comment>
<dbReference type="InterPro" id="IPR026050">
    <property type="entry name" value="C1GALT1/C1GALT1_chp1"/>
</dbReference>
<dbReference type="GO" id="GO:0016020">
    <property type="term" value="C:membrane"/>
    <property type="evidence" value="ECO:0007669"/>
    <property type="project" value="UniProtKB-SubCell"/>
</dbReference>
<evidence type="ECO:0000256" key="7">
    <source>
        <dbReference type="ARBA" id="ARBA00022692"/>
    </source>
</evidence>
<keyword evidence="6" id="KW-0808">Transferase</keyword>
<feature type="compositionally biased region" description="Basic and acidic residues" evidence="12">
    <location>
        <begin position="168"/>
        <end position="195"/>
    </location>
</feature>
<dbReference type="GO" id="GO:0000166">
    <property type="term" value="F:nucleotide binding"/>
    <property type="evidence" value="ECO:0007669"/>
    <property type="project" value="UniProtKB-KW"/>
</dbReference>
<evidence type="ECO:0000313" key="15">
    <source>
        <dbReference type="Proteomes" id="UP000193685"/>
    </source>
</evidence>
<organism evidence="14 15">
    <name type="scientific">Protomyces lactucae-debilis</name>
    <dbReference type="NCBI Taxonomy" id="2754530"/>
    <lineage>
        <taxon>Eukaryota</taxon>
        <taxon>Fungi</taxon>
        <taxon>Dikarya</taxon>
        <taxon>Ascomycota</taxon>
        <taxon>Taphrinomycotina</taxon>
        <taxon>Taphrinomycetes</taxon>
        <taxon>Taphrinales</taxon>
        <taxon>Protomycetaceae</taxon>
        <taxon>Protomyces</taxon>
    </lineage>
</organism>
<comment type="pathway">
    <text evidence="2">Protein modification; protein glycosylation.</text>
</comment>
<keyword evidence="15" id="KW-1185">Reference proteome</keyword>
<comment type="caution">
    <text evidence="14">The sequence shown here is derived from an EMBL/GenBank/DDBJ whole genome shotgun (WGS) entry which is preliminary data.</text>
</comment>
<dbReference type="Pfam" id="PF02434">
    <property type="entry name" value="Fringe"/>
    <property type="match status" value="1"/>
</dbReference>
<evidence type="ECO:0000313" key="14">
    <source>
        <dbReference type="EMBL" id="ORY81389.1"/>
    </source>
</evidence>
<dbReference type="RefSeq" id="XP_040724765.1">
    <property type="nucleotide sequence ID" value="XM_040872292.1"/>
</dbReference>
<gene>
    <name evidence="14" type="ORF">BCR37DRAFT_42841</name>
</gene>
<keyword evidence="10" id="KW-1133">Transmembrane helix</keyword>
<keyword evidence="5" id="KW-0328">Glycosyltransferase</keyword>
<evidence type="ECO:0000256" key="10">
    <source>
        <dbReference type="ARBA" id="ARBA00022989"/>
    </source>
</evidence>
<comment type="subcellular location">
    <subcellularLocation>
        <location evidence="1">Membrane</location>
        <topology evidence="1">Single-pass type II membrane protein</topology>
    </subcellularLocation>
</comment>
<feature type="compositionally biased region" description="Basic and acidic residues" evidence="12">
    <location>
        <begin position="126"/>
        <end position="154"/>
    </location>
</feature>
<dbReference type="Gene3D" id="3.90.550.50">
    <property type="match status" value="1"/>
</dbReference>